<gene>
    <name evidence="2" type="ORF">H7B67_29070</name>
</gene>
<comment type="caution">
    <text evidence="2">The sequence shown here is derived from an EMBL/GenBank/DDBJ whole genome shotgun (WGS) entry which is preliminary data.</text>
</comment>
<dbReference type="Proteomes" id="UP000535838">
    <property type="component" value="Unassembled WGS sequence"/>
</dbReference>
<reference evidence="2 3" key="1">
    <citation type="submission" date="2020-08" db="EMBL/GenBank/DDBJ databases">
        <title>Cohnella phylogeny.</title>
        <authorList>
            <person name="Dunlap C."/>
        </authorList>
    </citation>
    <scope>NUCLEOTIDE SEQUENCE [LARGE SCALE GENOMIC DNA]</scope>
    <source>
        <strain evidence="2 3">DSM 25241</strain>
    </source>
</reference>
<keyword evidence="3" id="KW-1185">Reference proteome</keyword>
<feature type="chain" id="PRO_5039270449" evidence="1">
    <location>
        <begin position="20"/>
        <end position="140"/>
    </location>
</feature>
<protein>
    <submittedName>
        <fullName evidence="2">Uncharacterized protein</fullName>
    </submittedName>
</protein>
<dbReference type="PROSITE" id="PS51257">
    <property type="entry name" value="PROKAR_LIPOPROTEIN"/>
    <property type="match status" value="1"/>
</dbReference>
<sequence length="140" mass="15583">MKFLRAFLPALSAVLLLTACNDKSETQNEAVYLGKGEEWLATYSLFKVNHSWFDSLYIQNIGEDRGSKIGPIEYRLIGGEGFEMASQYPLELQGVRSLHVSSEMNADFFTIHPNDEGVFELSITKTDGQTETLALSAITP</sequence>
<accession>A0A841T3K5</accession>
<keyword evidence="1" id="KW-0732">Signal</keyword>
<evidence type="ECO:0000313" key="3">
    <source>
        <dbReference type="Proteomes" id="UP000535838"/>
    </source>
</evidence>
<name>A0A841T3K5_9BACL</name>
<feature type="signal peptide" evidence="1">
    <location>
        <begin position="1"/>
        <end position="19"/>
    </location>
</feature>
<organism evidence="2 3">
    <name type="scientific">Cohnella thailandensis</name>
    <dbReference type="NCBI Taxonomy" id="557557"/>
    <lineage>
        <taxon>Bacteria</taxon>
        <taxon>Bacillati</taxon>
        <taxon>Bacillota</taxon>
        <taxon>Bacilli</taxon>
        <taxon>Bacillales</taxon>
        <taxon>Paenibacillaceae</taxon>
        <taxon>Cohnella</taxon>
    </lineage>
</organism>
<proteinExistence type="predicted"/>
<evidence type="ECO:0000313" key="2">
    <source>
        <dbReference type="EMBL" id="MBB6638202.1"/>
    </source>
</evidence>
<dbReference type="AlphaFoldDB" id="A0A841T3K5"/>
<dbReference type="EMBL" id="JACJVQ010000030">
    <property type="protein sequence ID" value="MBB6638202.1"/>
    <property type="molecule type" value="Genomic_DNA"/>
</dbReference>
<evidence type="ECO:0000256" key="1">
    <source>
        <dbReference type="SAM" id="SignalP"/>
    </source>
</evidence>
<dbReference type="RefSeq" id="WP_185123411.1">
    <property type="nucleotide sequence ID" value="NZ_JACJVQ010000030.1"/>
</dbReference>